<dbReference type="FunFam" id="3.30.1360.40:FF:000001">
    <property type="entry name" value="Ribosome-recycling factor"/>
    <property type="match status" value="1"/>
</dbReference>
<dbReference type="HAMAP" id="MF_00040">
    <property type="entry name" value="RRF"/>
    <property type="match status" value="1"/>
</dbReference>
<dbReference type="InterPro" id="IPR002661">
    <property type="entry name" value="Ribosome_recyc_fac"/>
</dbReference>
<dbReference type="SUPFAM" id="SSF55194">
    <property type="entry name" value="Ribosome recycling factor, RRF"/>
    <property type="match status" value="1"/>
</dbReference>
<evidence type="ECO:0000256" key="1">
    <source>
        <dbReference type="ARBA" id="ARBA00005912"/>
    </source>
</evidence>
<name>A0A1G1WYD0_9BACT</name>
<evidence type="ECO:0000313" key="6">
    <source>
        <dbReference type="Proteomes" id="UP000179279"/>
    </source>
</evidence>
<dbReference type="Pfam" id="PF01765">
    <property type="entry name" value="RRF"/>
    <property type="match status" value="1"/>
</dbReference>
<dbReference type="CDD" id="cd00520">
    <property type="entry name" value="RRF"/>
    <property type="match status" value="1"/>
</dbReference>
<dbReference type="PANTHER" id="PTHR20982">
    <property type="entry name" value="RIBOSOME RECYCLING FACTOR"/>
    <property type="match status" value="1"/>
</dbReference>
<keyword evidence="2 3" id="KW-0648">Protein biosynthesis</keyword>
<evidence type="ECO:0000259" key="4">
    <source>
        <dbReference type="Pfam" id="PF01765"/>
    </source>
</evidence>
<sequence length="186" mass="21184">MTPDQHVNNTREKMQKALEHLQGELVGIRGSRAHPSLVENVKVEAYGVKMVLKELASISVLDPRLLQVQVWDQANISAVDRAIREANLGLNPVTDNNLIKIPIPPLSEERRNQMKKLVREKSEESHVAVRNIRREAVEFIGKSEKARGITEDEKFRLIDQVQKATDEFTKNIDTISDQKSEEVMKL</sequence>
<comment type="subcellular location">
    <subcellularLocation>
        <location evidence="3">Cytoplasm</location>
    </subcellularLocation>
</comment>
<dbReference type="EMBL" id="MHDA01000006">
    <property type="protein sequence ID" value="OGY32766.1"/>
    <property type="molecule type" value="Genomic_DNA"/>
</dbReference>
<dbReference type="Proteomes" id="UP000179279">
    <property type="component" value="Unassembled WGS sequence"/>
</dbReference>
<evidence type="ECO:0000256" key="3">
    <source>
        <dbReference type="HAMAP-Rule" id="MF_00040"/>
    </source>
</evidence>
<proteinExistence type="inferred from homology"/>
<gene>
    <name evidence="3" type="primary">frr</name>
    <name evidence="5" type="ORF">A3A57_00575</name>
</gene>
<dbReference type="GO" id="GO:0006415">
    <property type="term" value="P:translational termination"/>
    <property type="evidence" value="ECO:0007669"/>
    <property type="project" value="UniProtKB-UniRule"/>
</dbReference>
<dbReference type="PANTHER" id="PTHR20982:SF3">
    <property type="entry name" value="MITOCHONDRIAL RIBOSOME RECYCLING FACTOR PSEUDO 1"/>
    <property type="match status" value="1"/>
</dbReference>
<dbReference type="NCBIfam" id="TIGR00496">
    <property type="entry name" value="frr"/>
    <property type="match status" value="1"/>
</dbReference>
<accession>A0A1G1WYD0</accession>
<dbReference type="InterPro" id="IPR036191">
    <property type="entry name" value="RRF_sf"/>
</dbReference>
<evidence type="ECO:0000313" key="5">
    <source>
        <dbReference type="EMBL" id="OGY32766.1"/>
    </source>
</evidence>
<protein>
    <recommendedName>
        <fullName evidence="3">Ribosome-recycling factor</fullName>
        <shortName evidence="3">RRF</shortName>
    </recommendedName>
    <alternativeName>
        <fullName evidence="3">Ribosome-releasing factor</fullName>
    </alternativeName>
</protein>
<dbReference type="InterPro" id="IPR023584">
    <property type="entry name" value="Ribosome_recyc_fac_dom"/>
</dbReference>
<dbReference type="Gene3D" id="1.10.132.20">
    <property type="entry name" value="Ribosome-recycling factor"/>
    <property type="match status" value="1"/>
</dbReference>
<feature type="domain" description="Ribosome recycling factor" evidence="4">
    <location>
        <begin position="22"/>
        <end position="184"/>
    </location>
</feature>
<dbReference type="GO" id="GO:0043023">
    <property type="term" value="F:ribosomal large subunit binding"/>
    <property type="evidence" value="ECO:0007669"/>
    <property type="project" value="TreeGrafter"/>
</dbReference>
<keyword evidence="3" id="KW-0963">Cytoplasm</keyword>
<dbReference type="AlphaFoldDB" id="A0A1G1WYD0"/>
<dbReference type="Gene3D" id="3.30.1360.40">
    <property type="match status" value="1"/>
</dbReference>
<comment type="caution">
    <text evidence="5">The sequence shown here is derived from an EMBL/GenBank/DDBJ whole genome shotgun (WGS) entry which is preliminary data.</text>
</comment>
<comment type="similarity">
    <text evidence="1 3">Belongs to the RRF family.</text>
</comment>
<dbReference type="GO" id="GO:0005737">
    <property type="term" value="C:cytoplasm"/>
    <property type="evidence" value="ECO:0007669"/>
    <property type="project" value="UniProtKB-SubCell"/>
</dbReference>
<organism evidence="5 6">
    <name type="scientific">Candidatus Woykebacteria bacterium RIFCSPLOWO2_01_FULL_41_12</name>
    <dbReference type="NCBI Taxonomy" id="1802604"/>
    <lineage>
        <taxon>Bacteria</taxon>
        <taxon>Candidatus Woykeibacteriota</taxon>
    </lineage>
</organism>
<evidence type="ECO:0000256" key="2">
    <source>
        <dbReference type="ARBA" id="ARBA00022917"/>
    </source>
</evidence>
<comment type="function">
    <text evidence="3">Responsible for the release of ribosomes from messenger RNA at the termination of protein biosynthesis. May increase the efficiency of translation by recycling ribosomes from one round of translation to another.</text>
</comment>
<reference evidence="5 6" key="1">
    <citation type="journal article" date="2016" name="Nat. Commun.">
        <title>Thousands of microbial genomes shed light on interconnected biogeochemical processes in an aquifer system.</title>
        <authorList>
            <person name="Anantharaman K."/>
            <person name="Brown C.T."/>
            <person name="Hug L.A."/>
            <person name="Sharon I."/>
            <person name="Castelle C.J."/>
            <person name="Probst A.J."/>
            <person name="Thomas B.C."/>
            <person name="Singh A."/>
            <person name="Wilkins M.J."/>
            <person name="Karaoz U."/>
            <person name="Brodie E.L."/>
            <person name="Williams K.H."/>
            <person name="Hubbard S.S."/>
            <person name="Banfield J.F."/>
        </authorList>
    </citation>
    <scope>NUCLEOTIDE SEQUENCE [LARGE SCALE GENOMIC DNA]</scope>
</reference>